<evidence type="ECO:0000313" key="6">
    <source>
        <dbReference type="EMBL" id="PWA52020.1"/>
    </source>
</evidence>
<keyword evidence="2" id="KW-0645">Protease</keyword>
<keyword evidence="7" id="KW-1185">Reference proteome</keyword>
<dbReference type="PANTHER" id="PTHR34835:SF90">
    <property type="entry name" value="AMINOTRANSFERASE-LIKE PLANT MOBILE DOMAIN-CONTAINING PROTEIN"/>
    <property type="match status" value="1"/>
</dbReference>
<proteinExistence type="inferred from homology"/>
<reference evidence="6 7" key="1">
    <citation type="journal article" date="2018" name="Mol. Plant">
        <title>The genome of Artemisia annua provides insight into the evolution of Asteraceae family and artemisinin biosynthesis.</title>
        <authorList>
            <person name="Shen Q."/>
            <person name="Zhang L."/>
            <person name="Liao Z."/>
            <person name="Wang S."/>
            <person name="Yan T."/>
            <person name="Shi P."/>
            <person name="Liu M."/>
            <person name="Fu X."/>
            <person name="Pan Q."/>
            <person name="Wang Y."/>
            <person name="Lv Z."/>
            <person name="Lu X."/>
            <person name="Zhang F."/>
            <person name="Jiang W."/>
            <person name="Ma Y."/>
            <person name="Chen M."/>
            <person name="Hao X."/>
            <person name="Li L."/>
            <person name="Tang Y."/>
            <person name="Lv G."/>
            <person name="Zhou Y."/>
            <person name="Sun X."/>
            <person name="Brodelius P.E."/>
            <person name="Rose J.K.C."/>
            <person name="Tang K."/>
        </authorList>
    </citation>
    <scope>NUCLEOTIDE SEQUENCE [LARGE SCALE GENOMIC DNA]</scope>
    <source>
        <strain evidence="7">cv. Huhao1</strain>
        <tissue evidence="6">Leaf</tissue>
    </source>
</reference>
<dbReference type="GO" id="GO:0006508">
    <property type="term" value="P:proteolysis"/>
    <property type="evidence" value="ECO:0007669"/>
    <property type="project" value="UniProtKB-KW"/>
</dbReference>
<dbReference type="InterPro" id="IPR038765">
    <property type="entry name" value="Papain-like_cys_pep_sf"/>
</dbReference>
<dbReference type="EMBL" id="PKPP01007942">
    <property type="protein sequence ID" value="PWA52020.1"/>
    <property type="molecule type" value="Genomic_DNA"/>
</dbReference>
<comment type="similarity">
    <text evidence="1">Belongs to the peptidase C48 family.</text>
</comment>
<dbReference type="SUPFAM" id="SSF54001">
    <property type="entry name" value="Cysteine proteinases"/>
    <property type="match status" value="1"/>
</dbReference>
<dbReference type="AlphaFoldDB" id="A0A2U1LSQ2"/>
<evidence type="ECO:0000256" key="3">
    <source>
        <dbReference type="ARBA" id="ARBA00022801"/>
    </source>
</evidence>
<dbReference type="Pfam" id="PF02902">
    <property type="entry name" value="Peptidase_C48"/>
    <property type="match status" value="1"/>
</dbReference>
<gene>
    <name evidence="6" type="ORF">CTI12_AA459370</name>
</gene>
<dbReference type="Proteomes" id="UP000245207">
    <property type="component" value="Unassembled WGS sequence"/>
</dbReference>
<organism evidence="6 7">
    <name type="scientific">Artemisia annua</name>
    <name type="common">Sweet wormwood</name>
    <dbReference type="NCBI Taxonomy" id="35608"/>
    <lineage>
        <taxon>Eukaryota</taxon>
        <taxon>Viridiplantae</taxon>
        <taxon>Streptophyta</taxon>
        <taxon>Embryophyta</taxon>
        <taxon>Tracheophyta</taxon>
        <taxon>Spermatophyta</taxon>
        <taxon>Magnoliopsida</taxon>
        <taxon>eudicotyledons</taxon>
        <taxon>Gunneridae</taxon>
        <taxon>Pentapetalae</taxon>
        <taxon>asterids</taxon>
        <taxon>campanulids</taxon>
        <taxon>Asterales</taxon>
        <taxon>Asteraceae</taxon>
        <taxon>Asteroideae</taxon>
        <taxon>Anthemideae</taxon>
        <taxon>Artemisiinae</taxon>
        <taxon>Artemisia</taxon>
    </lineage>
</organism>
<dbReference type="PANTHER" id="PTHR34835">
    <property type="entry name" value="OS07G0283600 PROTEIN-RELATED"/>
    <property type="match status" value="1"/>
</dbReference>
<feature type="domain" description="Ubiquitin-like protease family profile" evidence="5">
    <location>
        <begin position="698"/>
        <end position="899"/>
    </location>
</feature>
<dbReference type="PROSITE" id="PS50600">
    <property type="entry name" value="ULP_PROTEASE"/>
    <property type="match status" value="1"/>
</dbReference>
<protein>
    <submittedName>
        <fullName evidence="6">Peptidase C48, SUMO/Sentrin/Ubl1</fullName>
    </submittedName>
</protein>
<evidence type="ECO:0000259" key="5">
    <source>
        <dbReference type="PROSITE" id="PS50600"/>
    </source>
</evidence>
<keyword evidence="3" id="KW-0378">Hydrolase</keyword>
<feature type="compositionally biased region" description="Basic and acidic residues" evidence="4">
    <location>
        <begin position="499"/>
        <end position="513"/>
    </location>
</feature>
<dbReference type="OrthoDB" id="693469at2759"/>
<dbReference type="InterPro" id="IPR003653">
    <property type="entry name" value="Peptidase_C48_C"/>
</dbReference>
<evidence type="ECO:0000256" key="1">
    <source>
        <dbReference type="ARBA" id="ARBA00005234"/>
    </source>
</evidence>
<accession>A0A2U1LSQ2</accession>
<evidence type="ECO:0000256" key="2">
    <source>
        <dbReference type="ARBA" id="ARBA00022670"/>
    </source>
</evidence>
<evidence type="ECO:0000313" key="7">
    <source>
        <dbReference type="Proteomes" id="UP000245207"/>
    </source>
</evidence>
<evidence type="ECO:0000256" key="4">
    <source>
        <dbReference type="SAM" id="MobiDB-lite"/>
    </source>
</evidence>
<feature type="region of interest" description="Disordered" evidence="4">
    <location>
        <begin position="37"/>
        <end position="68"/>
    </location>
</feature>
<dbReference type="GO" id="GO:0008234">
    <property type="term" value="F:cysteine-type peptidase activity"/>
    <property type="evidence" value="ECO:0007669"/>
    <property type="project" value="InterPro"/>
</dbReference>
<name>A0A2U1LSQ2_ARTAN</name>
<feature type="region of interest" description="Disordered" evidence="4">
    <location>
        <begin position="499"/>
        <end position="531"/>
    </location>
</feature>
<comment type="caution">
    <text evidence="6">The sequence shown here is derived from an EMBL/GenBank/DDBJ whole genome shotgun (WGS) entry which is preliminary data.</text>
</comment>
<sequence length="979" mass="110667">MSKVDDEQGIGDLPPILIVRRSRRLSVQMGNDGGGSAVTIDLTNDPENVDVPGSGIHGGNKSSGTRKRRLVKRPVGSLEGDVFIPSVVGEMEKVDEGGEVKKGHRKRSKFFIVSKVQHGDDGMVKKDVGKRKLGLNKKCGKKGLVDEEREHEEDVDYDVGVRKRSRKSKLVGEAVDKNIGEKGVGCNVPDVDRIHQRISLWSLHRLLPRLSTKQREDVTEMGFGAVLGFRIKDVPTRLSYWLLDNFDEDKCVLNVDRKAISITRETVRDVLGIPMGNVPVEAVDEADCRHPLVVEWKKQFESTTRYKHIPVEKEIYAQQEGGWMFKLNFLVLYFTTIGESNKNATVNLRFFNCIQDENDIPGFDWCRYVLECLVRTKKSWVRNSHFCGPVIVLLVVYAESMRQSRGNGEVQIPLVNNWTVDIFNKLEEERVGLMNAEVCRNSVEETIKSLAAKYKKAGDLIDEADVDLDAALEENQTNEGLLQMKELRDALFRARVFREPAKERSKPTEDGNDRGYCTPENDVPKASSFKDAPDEPFPFTQFYGTPSAYVAYSEQLSAERINKQKSLRSDKGRSVDVAGSDKSFAEAEELLEALQVYDSQDLPHFDCFTPEKLRVGRQESGVSGNVSNGAITPYTICDVAPLQTIIPKETNVRPKRCGKPAEVLCSPWVRRACSLAAGLSGHEKRATDCLFSGRLSETDIVFETDYAYAPRIVFESLYPGIKISSEVVDMFTKVLNDSERYRDPKKLMCKVFCDTSLMRQWDVKDLKGKSLDVKESSDKFIKGMRGILESTVYGTLDNVDLVFFPIIQGGHFYVVCVHLKRKEVHILDNMLSEIEDVSKRYDGLVDFLVARFEDYLSAENHPAQGFSRNAKSMILRLGCMTKNNVIDCGVFAIRHMETYLFGGEYDDLCGLRREGKDQQHQLDELRKKYAAKILLTDLNKKKDVFEDEVEAHKLLPLAERQRLEAASYETCKARVTQML</sequence>
<dbReference type="Gene3D" id="3.40.395.10">
    <property type="entry name" value="Adenoviral Proteinase, Chain A"/>
    <property type="match status" value="1"/>
</dbReference>